<dbReference type="PROSITE" id="PS51007">
    <property type="entry name" value="CYTC"/>
    <property type="match status" value="1"/>
</dbReference>
<accession>A0A8J3G1R9</accession>
<protein>
    <recommendedName>
        <fullName evidence="5">Cytochrome c domain-containing protein</fullName>
    </recommendedName>
</protein>
<dbReference type="AlphaFoldDB" id="A0A8J3G1R9"/>
<dbReference type="GO" id="GO:0046872">
    <property type="term" value="F:metal ion binding"/>
    <property type="evidence" value="ECO:0007669"/>
    <property type="project" value="UniProtKB-KW"/>
</dbReference>
<keyword evidence="1 4" id="KW-0349">Heme</keyword>
<reference evidence="6" key="2">
    <citation type="submission" date="2020-09" db="EMBL/GenBank/DDBJ databases">
        <authorList>
            <person name="Sun Q."/>
            <person name="Kim S."/>
        </authorList>
    </citation>
    <scope>NUCLEOTIDE SEQUENCE</scope>
    <source>
        <strain evidence="6">KCTC 32513</strain>
    </source>
</reference>
<gene>
    <name evidence="6" type="ORF">GCM10009069_09560</name>
</gene>
<dbReference type="SUPFAM" id="SSF46626">
    <property type="entry name" value="Cytochrome c"/>
    <property type="match status" value="1"/>
</dbReference>
<dbReference type="InterPro" id="IPR036909">
    <property type="entry name" value="Cyt_c-like_dom_sf"/>
</dbReference>
<dbReference type="GO" id="GO:0020037">
    <property type="term" value="F:heme binding"/>
    <property type="evidence" value="ECO:0007669"/>
    <property type="project" value="InterPro"/>
</dbReference>
<evidence type="ECO:0000256" key="2">
    <source>
        <dbReference type="ARBA" id="ARBA00022723"/>
    </source>
</evidence>
<evidence type="ECO:0000256" key="3">
    <source>
        <dbReference type="ARBA" id="ARBA00023004"/>
    </source>
</evidence>
<dbReference type="Proteomes" id="UP000634004">
    <property type="component" value="Unassembled WGS sequence"/>
</dbReference>
<keyword evidence="7" id="KW-1185">Reference proteome</keyword>
<dbReference type="GO" id="GO:0009055">
    <property type="term" value="F:electron transfer activity"/>
    <property type="evidence" value="ECO:0007669"/>
    <property type="project" value="InterPro"/>
</dbReference>
<dbReference type="PROSITE" id="PS51257">
    <property type="entry name" value="PROKAR_LIPOPROTEIN"/>
    <property type="match status" value="1"/>
</dbReference>
<reference evidence="6" key="1">
    <citation type="journal article" date="2014" name="Int. J. Syst. Evol. Microbiol.">
        <title>Complete genome sequence of Corynebacterium casei LMG S-19264T (=DSM 44701T), isolated from a smear-ripened cheese.</title>
        <authorList>
            <consortium name="US DOE Joint Genome Institute (JGI-PGF)"/>
            <person name="Walter F."/>
            <person name="Albersmeier A."/>
            <person name="Kalinowski J."/>
            <person name="Ruckert C."/>
        </authorList>
    </citation>
    <scope>NUCLEOTIDE SEQUENCE</scope>
    <source>
        <strain evidence="6">KCTC 32513</strain>
    </source>
</reference>
<name>A0A8J3G1R9_9PROT</name>
<dbReference type="RefSeq" id="WP_189495980.1">
    <property type="nucleotide sequence ID" value="NZ_BMZH01000003.1"/>
</dbReference>
<evidence type="ECO:0000259" key="5">
    <source>
        <dbReference type="PROSITE" id="PS51007"/>
    </source>
</evidence>
<feature type="domain" description="Cytochrome c" evidence="5">
    <location>
        <begin position="36"/>
        <end position="117"/>
    </location>
</feature>
<dbReference type="Gene3D" id="1.10.760.10">
    <property type="entry name" value="Cytochrome c-like domain"/>
    <property type="match status" value="1"/>
</dbReference>
<keyword evidence="2 4" id="KW-0479">Metal-binding</keyword>
<evidence type="ECO:0000313" key="6">
    <source>
        <dbReference type="EMBL" id="GHA88656.1"/>
    </source>
</evidence>
<organism evidence="6 7">
    <name type="scientific">Algimonas arctica</name>
    <dbReference type="NCBI Taxonomy" id="1479486"/>
    <lineage>
        <taxon>Bacteria</taxon>
        <taxon>Pseudomonadati</taxon>
        <taxon>Pseudomonadota</taxon>
        <taxon>Alphaproteobacteria</taxon>
        <taxon>Maricaulales</taxon>
        <taxon>Robiginitomaculaceae</taxon>
        <taxon>Algimonas</taxon>
    </lineage>
</organism>
<comment type="caution">
    <text evidence="6">The sequence shown here is derived from an EMBL/GenBank/DDBJ whole genome shotgun (WGS) entry which is preliminary data.</text>
</comment>
<evidence type="ECO:0000256" key="1">
    <source>
        <dbReference type="ARBA" id="ARBA00022617"/>
    </source>
</evidence>
<evidence type="ECO:0000313" key="7">
    <source>
        <dbReference type="Proteomes" id="UP000634004"/>
    </source>
</evidence>
<sequence length="123" mass="13435">MDIIRAVTIIPVISLVACQNVQAPTMKSPPTTVVQPYAELGADIAKTHCAACHNVSPSGDSPRSDAPPLRIVLSQYNPEALADDFREHIHVGHPDMPDFDFTVKETEGLLSYLRMIQETPAKD</sequence>
<dbReference type="EMBL" id="BMZH01000003">
    <property type="protein sequence ID" value="GHA88656.1"/>
    <property type="molecule type" value="Genomic_DNA"/>
</dbReference>
<dbReference type="Pfam" id="PF00034">
    <property type="entry name" value="Cytochrom_C"/>
    <property type="match status" value="1"/>
</dbReference>
<keyword evidence="3 4" id="KW-0408">Iron</keyword>
<proteinExistence type="predicted"/>
<dbReference type="InterPro" id="IPR009056">
    <property type="entry name" value="Cyt_c-like_dom"/>
</dbReference>
<evidence type="ECO:0000256" key="4">
    <source>
        <dbReference type="PROSITE-ProRule" id="PRU00433"/>
    </source>
</evidence>